<reference evidence="1 2" key="1">
    <citation type="submission" date="2023-01" db="EMBL/GenBank/DDBJ databases">
        <title>Vibrio sp. KJ40-1 sp.nov, isolated from marine algae.</title>
        <authorList>
            <person name="Butt M."/>
            <person name="Kim J.M.J."/>
            <person name="Jeon C.O.C."/>
        </authorList>
    </citation>
    <scope>NUCLEOTIDE SEQUENCE [LARGE SCALE GENOMIC DNA]</scope>
    <source>
        <strain evidence="1 2">KJ40-1</strain>
    </source>
</reference>
<protein>
    <submittedName>
        <fullName evidence="1">Nucleotidyltransferase domain-containing protein</fullName>
    </submittedName>
</protein>
<dbReference type="EMBL" id="JAQLOI010000001">
    <property type="protein sequence ID" value="MDB1123669.1"/>
    <property type="molecule type" value="Genomic_DNA"/>
</dbReference>
<dbReference type="InterPro" id="IPR043519">
    <property type="entry name" value="NT_sf"/>
</dbReference>
<dbReference type="Proteomes" id="UP001210678">
    <property type="component" value="Unassembled WGS sequence"/>
</dbReference>
<dbReference type="Gene3D" id="3.30.460.10">
    <property type="entry name" value="Beta Polymerase, domain 2"/>
    <property type="match status" value="1"/>
</dbReference>
<dbReference type="SUPFAM" id="SSF81301">
    <property type="entry name" value="Nucleotidyltransferase"/>
    <property type="match status" value="1"/>
</dbReference>
<sequence length="255" mass="29624">MPLAVIDPNEPFQDDYRRVIQELIPALESGLGNNLHSIYLYGSVARKCAVPGKSNLDIIIVTRRKPDARFQTLLSTIKWRFRKAFPFITELSFQFSLVQEILAIESVITWGFLLKHCCVCVSGDDLSSRYGEFEPSWEIAKFWNMDVAQWLKRYRKIIAQSTNREEQVKHQIVIAKKLLRSSYSLVMHKDKGWYDDPITCGQRFLDYYPDKTVEIERLGILLSGRYIPKRSVIGVLDSYGSWLVKAYEKTEFRIG</sequence>
<organism evidence="1 2">
    <name type="scientific">Vibrio algarum</name>
    <dbReference type="NCBI Taxonomy" id="3020714"/>
    <lineage>
        <taxon>Bacteria</taxon>
        <taxon>Pseudomonadati</taxon>
        <taxon>Pseudomonadota</taxon>
        <taxon>Gammaproteobacteria</taxon>
        <taxon>Vibrionales</taxon>
        <taxon>Vibrionaceae</taxon>
        <taxon>Vibrio</taxon>
    </lineage>
</organism>
<dbReference type="CDD" id="cd05403">
    <property type="entry name" value="NT_KNTase_like"/>
    <property type="match status" value="1"/>
</dbReference>
<keyword evidence="2" id="KW-1185">Reference proteome</keyword>
<gene>
    <name evidence="1" type="ORF">PGX00_08330</name>
</gene>
<evidence type="ECO:0000313" key="2">
    <source>
        <dbReference type="Proteomes" id="UP001210678"/>
    </source>
</evidence>
<evidence type="ECO:0000313" key="1">
    <source>
        <dbReference type="EMBL" id="MDB1123669.1"/>
    </source>
</evidence>
<name>A0ABT4YQ38_9VIBR</name>
<proteinExistence type="predicted"/>
<accession>A0ABT4YQ38</accession>
<dbReference type="RefSeq" id="WP_272135213.1">
    <property type="nucleotide sequence ID" value="NZ_JAQLOI010000001.1"/>
</dbReference>
<comment type="caution">
    <text evidence="1">The sequence shown here is derived from an EMBL/GenBank/DDBJ whole genome shotgun (WGS) entry which is preliminary data.</text>
</comment>